<dbReference type="AlphaFoldDB" id="B7Q6W3"/>
<dbReference type="VEuPathDB" id="VectorBase:ISCW011753"/>
<sequence length="65" mass="6958">MAGVVLSPVAWSPSTRHGKGGGGYVVPGMQNWKDGGGVDRSASSSWWKKEGGYEIAYEATQMYSF</sequence>
<accession>B7Q6W3</accession>
<organism>
    <name type="scientific">Ixodes scapularis</name>
    <name type="common">Black-legged tick</name>
    <name type="synonym">Deer tick</name>
    <dbReference type="NCBI Taxonomy" id="6945"/>
    <lineage>
        <taxon>Eukaryota</taxon>
        <taxon>Metazoa</taxon>
        <taxon>Ecdysozoa</taxon>
        <taxon>Arthropoda</taxon>
        <taxon>Chelicerata</taxon>
        <taxon>Arachnida</taxon>
        <taxon>Acari</taxon>
        <taxon>Parasitiformes</taxon>
        <taxon>Ixodida</taxon>
        <taxon>Ixodoidea</taxon>
        <taxon>Ixodidae</taxon>
        <taxon>Ixodinae</taxon>
        <taxon>Ixodes</taxon>
    </lineage>
</organism>
<dbReference type="InParanoid" id="B7Q6W3"/>
<reference evidence="2" key="2">
    <citation type="submission" date="2020-05" db="UniProtKB">
        <authorList>
            <consortium name="EnsemblMetazoa"/>
        </authorList>
    </citation>
    <scope>IDENTIFICATION</scope>
    <source>
        <strain evidence="2">wikel</strain>
    </source>
</reference>
<evidence type="ECO:0000313" key="2">
    <source>
        <dbReference type="EnsemblMetazoa" id="ISCW011753-PA"/>
    </source>
</evidence>
<dbReference type="PaxDb" id="6945-B7Q6W3"/>
<proteinExistence type="predicted"/>
<evidence type="ECO:0000313" key="3">
    <source>
        <dbReference type="Proteomes" id="UP000001555"/>
    </source>
</evidence>
<name>B7Q6W3_IXOSC</name>
<gene>
    <name evidence="1" type="ORF">IscW_ISCW011753</name>
</gene>
<keyword evidence="3" id="KW-1185">Reference proteome</keyword>
<dbReference type="EnsemblMetazoa" id="ISCW011753-RA">
    <property type="protein sequence ID" value="ISCW011753-PA"/>
    <property type="gene ID" value="ISCW011753"/>
</dbReference>
<dbReference type="EMBL" id="DS870493">
    <property type="protein sequence ID" value="EEC14585.1"/>
    <property type="molecule type" value="Genomic_DNA"/>
</dbReference>
<evidence type="ECO:0000313" key="1">
    <source>
        <dbReference type="EMBL" id="EEC14585.1"/>
    </source>
</evidence>
<dbReference type="EMBL" id="ABJB010704118">
    <property type="status" value="NOT_ANNOTATED_CDS"/>
    <property type="molecule type" value="Genomic_DNA"/>
</dbReference>
<dbReference type="HOGENOM" id="CLU_2852185_0_0_1"/>
<dbReference type="Proteomes" id="UP000001555">
    <property type="component" value="Unassembled WGS sequence"/>
</dbReference>
<protein>
    <submittedName>
        <fullName evidence="1 2">Uncharacterized protein</fullName>
    </submittedName>
</protein>
<reference evidence="1 3" key="1">
    <citation type="submission" date="2008-03" db="EMBL/GenBank/DDBJ databases">
        <title>Annotation of Ixodes scapularis.</title>
        <authorList>
            <consortium name="Ixodes scapularis Genome Project Consortium"/>
            <person name="Caler E."/>
            <person name="Hannick L.I."/>
            <person name="Bidwell S."/>
            <person name="Joardar V."/>
            <person name="Thiagarajan M."/>
            <person name="Amedeo P."/>
            <person name="Galinsky K.J."/>
            <person name="Schobel S."/>
            <person name="Inman J."/>
            <person name="Hostetler J."/>
            <person name="Miller J."/>
            <person name="Hammond M."/>
            <person name="Megy K."/>
            <person name="Lawson D."/>
            <person name="Kodira C."/>
            <person name="Sutton G."/>
            <person name="Meyer J."/>
            <person name="Hill C.A."/>
            <person name="Birren B."/>
            <person name="Nene V."/>
            <person name="Collins F."/>
            <person name="Alarcon-Chaidez F."/>
            <person name="Wikel S."/>
            <person name="Strausberg R."/>
        </authorList>
    </citation>
    <scope>NUCLEOTIDE SEQUENCE [LARGE SCALE GENOMIC DNA]</scope>
    <source>
        <strain evidence="3">Wikel</strain>
        <strain evidence="1">Wikel colony</strain>
    </source>
</reference>